<evidence type="ECO:0000313" key="2">
    <source>
        <dbReference type="EMBL" id="AXJ00890.1"/>
    </source>
</evidence>
<evidence type="ECO:0008006" key="4">
    <source>
        <dbReference type="Google" id="ProtNLM"/>
    </source>
</evidence>
<proteinExistence type="predicted"/>
<dbReference type="PANTHER" id="PTHR47245:SF2">
    <property type="entry name" value="PEPTIDYL-PROLYL CIS-TRANS ISOMERASE HP_0175-RELATED"/>
    <property type="match status" value="1"/>
</dbReference>
<dbReference type="OrthoDB" id="1524608at2"/>
<accession>A0A345UK88</accession>
<feature type="chain" id="PRO_5016742079" description="PpiC domain-containing protein" evidence="1">
    <location>
        <begin position="23"/>
        <end position="283"/>
    </location>
</feature>
<dbReference type="Gene3D" id="6.10.140.970">
    <property type="match status" value="1"/>
</dbReference>
<protein>
    <recommendedName>
        <fullName evidence="4">PpiC domain-containing protein</fullName>
    </recommendedName>
</protein>
<dbReference type="AlphaFoldDB" id="A0A345UK88"/>
<dbReference type="KEGG" id="cprv:CYPRO_1639"/>
<evidence type="ECO:0000313" key="3">
    <source>
        <dbReference type="Proteomes" id="UP000254808"/>
    </source>
</evidence>
<dbReference type="Proteomes" id="UP000254808">
    <property type="component" value="Chromosome"/>
</dbReference>
<evidence type="ECO:0000256" key="1">
    <source>
        <dbReference type="SAM" id="SignalP"/>
    </source>
</evidence>
<dbReference type="RefSeq" id="WP_114984140.1">
    <property type="nucleotide sequence ID" value="NZ_CP027806.1"/>
</dbReference>
<reference evidence="2 3" key="1">
    <citation type="submission" date="2018-03" db="EMBL/GenBank/DDBJ databases">
        <title>Phenotypic and genomic properties of Cyclonatronum proteinivorum gen. nov., sp. nov., a haloalkaliphilic bacteroidete from soda lakes possessing Na+-translocating rhodopsin.</title>
        <authorList>
            <person name="Toshchakov S.V."/>
            <person name="Korzhenkov A."/>
            <person name="Samarov N.I."/>
            <person name="Kublanov I.V."/>
            <person name="Muntyan M.S."/>
            <person name="Sorokin D.Y."/>
        </authorList>
    </citation>
    <scope>NUCLEOTIDE SEQUENCE [LARGE SCALE GENOMIC DNA]</scope>
    <source>
        <strain evidence="2 3">Omega</strain>
    </source>
</reference>
<dbReference type="InterPro" id="IPR027304">
    <property type="entry name" value="Trigger_fact/SurA_dom_sf"/>
</dbReference>
<organism evidence="2 3">
    <name type="scientific">Cyclonatronum proteinivorum</name>
    <dbReference type="NCBI Taxonomy" id="1457365"/>
    <lineage>
        <taxon>Bacteria</taxon>
        <taxon>Pseudomonadati</taxon>
        <taxon>Balneolota</taxon>
        <taxon>Balneolia</taxon>
        <taxon>Balneolales</taxon>
        <taxon>Cyclonatronaceae</taxon>
        <taxon>Cyclonatronum</taxon>
    </lineage>
</organism>
<dbReference type="SUPFAM" id="SSF109998">
    <property type="entry name" value="Triger factor/SurA peptide-binding domain-like"/>
    <property type="match status" value="1"/>
</dbReference>
<dbReference type="EMBL" id="CP027806">
    <property type="protein sequence ID" value="AXJ00890.1"/>
    <property type="molecule type" value="Genomic_DNA"/>
</dbReference>
<dbReference type="PANTHER" id="PTHR47245">
    <property type="entry name" value="PEPTIDYLPROLYL ISOMERASE"/>
    <property type="match status" value="1"/>
</dbReference>
<gene>
    <name evidence="2" type="ORF">CYPRO_1639</name>
</gene>
<dbReference type="InterPro" id="IPR050245">
    <property type="entry name" value="PrsA_foldase"/>
</dbReference>
<feature type="signal peptide" evidence="1">
    <location>
        <begin position="1"/>
        <end position="22"/>
    </location>
</feature>
<name>A0A345UK88_9BACT</name>
<dbReference type="PROSITE" id="PS51257">
    <property type="entry name" value="PROKAR_LIPOPROTEIN"/>
    <property type="match status" value="1"/>
</dbReference>
<sequence>MNRLTLFFILFSSLTMLLTACASQDTEPQGTIIAVAAGEQLFLEKALRHIPPRSIREDSIAAVSRYREQWIFEQLLAEEARRMNIQQLPTFQEAMDRFERQLMVELLAEAYQDRTEAVYVSREQAFNFYEMHREQFILNERHVRINHLFTNTFSEANNARNELLRGVEWETVAQNYAIDPEYSIRTAALYLPLSSLFEEEPELAQFLRVIGLTEVSPIRQIGGQYHFVQLVENQDAGSVPDLDWTLDQVQQWLTTERRQNQLSALRQNLLRQAEANGTITIFD</sequence>
<keyword evidence="1" id="KW-0732">Signal</keyword>
<keyword evidence="3" id="KW-1185">Reference proteome</keyword>